<protein>
    <submittedName>
        <fullName evidence="2">Uncharacterized protein</fullName>
    </submittedName>
</protein>
<evidence type="ECO:0000313" key="2">
    <source>
        <dbReference type="EMBL" id="MBW0530881.1"/>
    </source>
</evidence>
<dbReference type="AlphaFoldDB" id="A0A9Q3EZ30"/>
<feature type="compositionally biased region" description="Polar residues" evidence="1">
    <location>
        <begin position="1"/>
        <end position="17"/>
    </location>
</feature>
<feature type="region of interest" description="Disordered" evidence="1">
    <location>
        <begin position="178"/>
        <end position="248"/>
    </location>
</feature>
<organism evidence="2 3">
    <name type="scientific">Austropuccinia psidii MF-1</name>
    <dbReference type="NCBI Taxonomy" id="1389203"/>
    <lineage>
        <taxon>Eukaryota</taxon>
        <taxon>Fungi</taxon>
        <taxon>Dikarya</taxon>
        <taxon>Basidiomycota</taxon>
        <taxon>Pucciniomycotina</taxon>
        <taxon>Pucciniomycetes</taxon>
        <taxon>Pucciniales</taxon>
        <taxon>Sphaerophragmiaceae</taxon>
        <taxon>Austropuccinia</taxon>
    </lineage>
</organism>
<gene>
    <name evidence="2" type="ORF">O181_070596</name>
</gene>
<dbReference type="EMBL" id="AVOT02036387">
    <property type="protein sequence ID" value="MBW0530881.1"/>
    <property type="molecule type" value="Genomic_DNA"/>
</dbReference>
<keyword evidence="3" id="KW-1185">Reference proteome</keyword>
<dbReference type="Proteomes" id="UP000765509">
    <property type="component" value="Unassembled WGS sequence"/>
</dbReference>
<proteinExistence type="predicted"/>
<feature type="compositionally biased region" description="Polar residues" evidence="1">
    <location>
        <begin position="188"/>
        <end position="197"/>
    </location>
</feature>
<feature type="region of interest" description="Disordered" evidence="1">
    <location>
        <begin position="1"/>
        <end position="21"/>
    </location>
</feature>
<feature type="compositionally biased region" description="Polar residues" evidence="1">
    <location>
        <begin position="217"/>
        <end position="239"/>
    </location>
</feature>
<sequence>MSSRLTSLYDSNHSDSPPSALYGPSVFDNLRELSEASMAPTEIYDITRNYNGFKSTRCKFCNLGKRNCSQANHSFPDKPRKFWSSIKKGGRFGLEAPVDEPPPLMLPLVTPIQFLGQHWRSHSPQGNPIGVSPEVPILVTRKDWRLGKLKRNLVVQDEIDSDAGGSDEIDGEQLEMTNPIQKRRIHSPSRSPFQASTTKHEVIRPPQPPQPLIRSPTRPSTLDTTSTSIQPPAASTSRDPMSPEPESKFETCHCWNITIFAEIDPLTEVFVDKALKSAIPGEPTSALAKEAVSYEDAMVVKLREALKKF</sequence>
<dbReference type="OrthoDB" id="2123952at2759"/>
<reference evidence="2" key="1">
    <citation type="submission" date="2021-03" db="EMBL/GenBank/DDBJ databases">
        <title>Draft genome sequence of rust myrtle Austropuccinia psidii MF-1, a brazilian biotype.</title>
        <authorList>
            <person name="Quecine M.C."/>
            <person name="Pachon D.M.R."/>
            <person name="Bonatelli M.L."/>
            <person name="Correr F.H."/>
            <person name="Franceschini L.M."/>
            <person name="Leite T.F."/>
            <person name="Margarido G.R.A."/>
            <person name="Almeida C.A."/>
            <person name="Ferrarezi J.A."/>
            <person name="Labate C.A."/>
        </authorList>
    </citation>
    <scope>NUCLEOTIDE SEQUENCE</scope>
    <source>
        <strain evidence="2">MF-1</strain>
    </source>
</reference>
<comment type="caution">
    <text evidence="2">The sequence shown here is derived from an EMBL/GenBank/DDBJ whole genome shotgun (WGS) entry which is preliminary data.</text>
</comment>
<evidence type="ECO:0000313" key="3">
    <source>
        <dbReference type="Proteomes" id="UP000765509"/>
    </source>
</evidence>
<evidence type="ECO:0000256" key="1">
    <source>
        <dbReference type="SAM" id="MobiDB-lite"/>
    </source>
</evidence>
<name>A0A9Q3EZ30_9BASI</name>
<accession>A0A9Q3EZ30</accession>